<reference evidence="1" key="1">
    <citation type="submission" date="2023-05" db="EMBL/GenBank/DDBJ databases">
        <title>Genomic Catalog of Human Bladder Bacteria.</title>
        <authorList>
            <person name="Du J."/>
        </authorList>
    </citation>
    <scope>NUCLEOTIDE SEQUENCE</scope>
    <source>
        <strain evidence="1">UMB1304A</strain>
    </source>
</reference>
<evidence type="ECO:0000313" key="1">
    <source>
        <dbReference type="EMBL" id="MDK8602125.1"/>
    </source>
</evidence>
<dbReference type="Proteomes" id="UP001225576">
    <property type="component" value="Unassembled WGS sequence"/>
</dbReference>
<proteinExistence type="predicted"/>
<evidence type="ECO:0000313" key="2">
    <source>
        <dbReference type="Proteomes" id="UP001225576"/>
    </source>
</evidence>
<dbReference type="RefSeq" id="WP_285321512.1">
    <property type="nucleotide sequence ID" value="NZ_JASPDQ010000014.1"/>
</dbReference>
<dbReference type="EMBL" id="JASPDQ010000014">
    <property type="protein sequence ID" value="MDK8602125.1"/>
    <property type="molecule type" value="Genomic_DNA"/>
</dbReference>
<comment type="caution">
    <text evidence="1">The sequence shown here is derived from an EMBL/GenBank/DDBJ whole genome shotgun (WGS) entry which is preliminary data.</text>
</comment>
<name>A0AAW6ZFV8_9ACTO</name>
<organism evidence="1 2">
    <name type="scientific">Trueperella bernardiae</name>
    <dbReference type="NCBI Taxonomy" id="59561"/>
    <lineage>
        <taxon>Bacteria</taxon>
        <taxon>Bacillati</taxon>
        <taxon>Actinomycetota</taxon>
        <taxon>Actinomycetes</taxon>
        <taxon>Actinomycetales</taxon>
        <taxon>Actinomycetaceae</taxon>
        <taxon>Trueperella</taxon>
    </lineage>
</organism>
<accession>A0AAW6ZFV8</accession>
<sequence length="104" mass="10968">MSHLEMIGATARASGKALEALKPAIDLLSNQIRLTRRVIDAATEEGATFEDTLYDLFGLSVAGVAVSLKCDAHILKCATESFTASIDALASIIEGAENEGNEDE</sequence>
<dbReference type="AlphaFoldDB" id="A0AAW6ZFV8"/>
<protein>
    <submittedName>
        <fullName evidence="1">Uncharacterized protein</fullName>
    </submittedName>
</protein>
<gene>
    <name evidence="1" type="ORF">QP858_06615</name>
</gene>